<accession>A0A239LXP5</accession>
<dbReference type="PANTHER" id="PTHR33886">
    <property type="entry name" value="UNSATURATED RHAMNOGALACTURONAN HYDROLASE (EUROFUNG)"/>
    <property type="match status" value="1"/>
</dbReference>
<keyword evidence="1 4" id="KW-0378">Hydrolase</keyword>
<dbReference type="PANTHER" id="PTHR33886:SF8">
    <property type="entry name" value="UNSATURATED RHAMNOGALACTURONAN HYDROLASE (EUROFUNG)"/>
    <property type="match status" value="1"/>
</dbReference>
<proteinExistence type="predicted"/>
<feature type="chain" id="PRO_5012037412" evidence="3">
    <location>
        <begin position="23"/>
        <end position="388"/>
    </location>
</feature>
<dbReference type="GO" id="GO:0016787">
    <property type="term" value="F:hydrolase activity"/>
    <property type="evidence" value="ECO:0007669"/>
    <property type="project" value="UniProtKB-KW"/>
</dbReference>
<gene>
    <name evidence="4" type="ORF">SAMN05421770_10861</name>
</gene>
<dbReference type="InterPro" id="IPR008928">
    <property type="entry name" value="6-hairpin_glycosidase_sf"/>
</dbReference>
<evidence type="ECO:0000313" key="4">
    <source>
        <dbReference type="EMBL" id="SNT35231.1"/>
    </source>
</evidence>
<organism evidence="4 5">
    <name type="scientific">Granulicella rosea</name>
    <dbReference type="NCBI Taxonomy" id="474952"/>
    <lineage>
        <taxon>Bacteria</taxon>
        <taxon>Pseudomonadati</taxon>
        <taxon>Acidobacteriota</taxon>
        <taxon>Terriglobia</taxon>
        <taxon>Terriglobales</taxon>
        <taxon>Acidobacteriaceae</taxon>
        <taxon>Granulicella</taxon>
    </lineage>
</organism>
<reference evidence="4 5" key="1">
    <citation type="submission" date="2017-06" db="EMBL/GenBank/DDBJ databases">
        <authorList>
            <person name="Kim H.J."/>
            <person name="Triplett B.A."/>
        </authorList>
    </citation>
    <scope>NUCLEOTIDE SEQUENCE [LARGE SCALE GENOMIC DNA]</scope>
    <source>
        <strain evidence="4 5">DSM 18704</strain>
    </source>
</reference>
<dbReference type="GO" id="GO:0005975">
    <property type="term" value="P:carbohydrate metabolic process"/>
    <property type="evidence" value="ECO:0007669"/>
    <property type="project" value="InterPro"/>
</dbReference>
<evidence type="ECO:0000256" key="1">
    <source>
        <dbReference type="ARBA" id="ARBA00022801"/>
    </source>
</evidence>
<dbReference type="SUPFAM" id="SSF48208">
    <property type="entry name" value="Six-hairpin glycosidases"/>
    <property type="match status" value="1"/>
</dbReference>
<sequence length="388" mass="43693">MPIRRPILAGALFFAVTLPVFAQDAPKPPSKADLEKIAAGDSPDNPGPLATDLSPATDKASVHKAMRKVADWQIRTGEPRFNQLWTFAALYSGLLEASRSTGDPKYKDAVLRMAEHFHWQLVDNRFPHADDEAIGRAYLELYIDNPAPERIAMTKEILDRLVVRPDDPAKKLWWWCDALFMAPPVLTEMAKVTHDRRYLDYMDKEWWETSAYLYDPAERLYFRDDTYFKRAEANGKKLFWARGNGWVLAGLATVLENMPADYPTRAKYEQQFREMAERVAGLQQPDGLWRSGLLDPAAYEQPEISGSAFFTYGIAWGINHHLLNRKQYLPVVTKGWAGMTKHIYADGRLGDIQPVGAAPAAVKPSSSYVYGVGAFLLAGSEIVKLGKK</sequence>
<dbReference type="Gene3D" id="1.50.10.10">
    <property type="match status" value="1"/>
</dbReference>
<feature type="signal peptide" evidence="3">
    <location>
        <begin position="1"/>
        <end position="22"/>
    </location>
</feature>
<keyword evidence="3" id="KW-0732">Signal</keyword>
<dbReference type="InterPro" id="IPR012341">
    <property type="entry name" value="6hp_glycosidase-like_sf"/>
</dbReference>
<dbReference type="AlphaFoldDB" id="A0A239LXP5"/>
<dbReference type="InterPro" id="IPR052043">
    <property type="entry name" value="PolySaccharide_Degr_Enz"/>
</dbReference>
<protein>
    <submittedName>
        <fullName evidence="4">Rhamnogalacturonyl hydrolase YesR</fullName>
    </submittedName>
</protein>
<evidence type="ECO:0000313" key="5">
    <source>
        <dbReference type="Proteomes" id="UP000198356"/>
    </source>
</evidence>
<evidence type="ECO:0000256" key="2">
    <source>
        <dbReference type="SAM" id="MobiDB-lite"/>
    </source>
</evidence>
<feature type="region of interest" description="Disordered" evidence="2">
    <location>
        <begin position="25"/>
        <end position="50"/>
    </location>
</feature>
<dbReference type="RefSeq" id="WP_089409954.1">
    <property type="nucleotide sequence ID" value="NZ_FZOU01000008.1"/>
</dbReference>
<keyword evidence="5" id="KW-1185">Reference proteome</keyword>
<dbReference type="OrthoDB" id="258246at2"/>
<name>A0A239LXP5_9BACT</name>
<evidence type="ECO:0000256" key="3">
    <source>
        <dbReference type="SAM" id="SignalP"/>
    </source>
</evidence>
<dbReference type="Proteomes" id="UP000198356">
    <property type="component" value="Unassembled WGS sequence"/>
</dbReference>
<dbReference type="InterPro" id="IPR010905">
    <property type="entry name" value="Glyco_hydro_88"/>
</dbReference>
<dbReference type="EMBL" id="FZOU01000008">
    <property type="protein sequence ID" value="SNT35231.1"/>
    <property type="molecule type" value="Genomic_DNA"/>
</dbReference>
<dbReference type="Pfam" id="PF07470">
    <property type="entry name" value="Glyco_hydro_88"/>
    <property type="match status" value="1"/>
</dbReference>